<dbReference type="Proteomes" id="UP000001072">
    <property type="component" value="Unassembled WGS sequence"/>
</dbReference>
<evidence type="ECO:0000256" key="6">
    <source>
        <dbReference type="SAM" id="SignalP"/>
    </source>
</evidence>
<dbReference type="InterPro" id="IPR036318">
    <property type="entry name" value="FAD-bd_PCMH-like_sf"/>
</dbReference>
<feature type="chain" id="PRO_5003320671" description="FAD-binding PCMH-type domain-containing protein" evidence="6">
    <location>
        <begin position="25"/>
        <end position="518"/>
    </location>
</feature>
<protein>
    <recommendedName>
        <fullName evidence="7">FAD-binding PCMH-type domain-containing protein</fullName>
    </recommendedName>
</protein>
<dbReference type="Pfam" id="PF01565">
    <property type="entry name" value="FAD_binding_4"/>
    <property type="match status" value="1"/>
</dbReference>
<dbReference type="InParanoid" id="F4R8X9"/>
<dbReference type="InterPro" id="IPR012951">
    <property type="entry name" value="BBE"/>
</dbReference>
<accession>F4R8X9</accession>
<dbReference type="PANTHER" id="PTHR42973">
    <property type="entry name" value="BINDING OXIDOREDUCTASE, PUTATIVE (AFU_ORTHOLOGUE AFUA_1G17690)-RELATED"/>
    <property type="match status" value="1"/>
</dbReference>
<dbReference type="InterPro" id="IPR016166">
    <property type="entry name" value="FAD-bd_PCMH"/>
</dbReference>
<dbReference type="GeneID" id="18921738"/>
<feature type="domain" description="FAD-binding PCMH-type" evidence="7">
    <location>
        <begin position="59"/>
        <end position="232"/>
    </location>
</feature>
<keyword evidence="4" id="KW-0274">FAD</keyword>
<dbReference type="InterPro" id="IPR006093">
    <property type="entry name" value="Oxy_OxRdtase_FAD_BS"/>
</dbReference>
<dbReference type="Gene3D" id="3.30.465.10">
    <property type="match status" value="1"/>
</dbReference>
<evidence type="ECO:0000259" key="7">
    <source>
        <dbReference type="PROSITE" id="PS51387"/>
    </source>
</evidence>
<feature type="signal peptide" evidence="6">
    <location>
        <begin position="1"/>
        <end position="24"/>
    </location>
</feature>
<dbReference type="GO" id="GO:0071949">
    <property type="term" value="F:FAD binding"/>
    <property type="evidence" value="ECO:0007669"/>
    <property type="project" value="InterPro"/>
</dbReference>
<keyword evidence="3" id="KW-0285">Flavoprotein</keyword>
<keyword evidence="6" id="KW-0732">Signal</keyword>
<evidence type="ECO:0000256" key="5">
    <source>
        <dbReference type="ARBA" id="ARBA00023002"/>
    </source>
</evidence>
<reference evidence="9" key="1">
    <citation type="journal article" date="2011" name="Proc. Natl. Acad. Sci. U.S.A.">
        <title>Obligate biotrophy features unraveled by the genomic analysis of rust fungi.</title>
        <authorList>
            <person name="Duplessis S."/>
            <person name="Cuomo C.A."/>
            <person name="Lin Y.-C."/>
            <person name="Aerts A."/>
            <person name="Tisserant E."/>
            <person name="Veneault-Fourrey C."/>
            <person name="Joly D.L."/>
            <person name="Hacquard S."/>
            <person name="Amselem J."/>
            <person name="Cantarel B.L."/>
            <person name="Chiu R."/>
            <person name="Coutinho P.M."/>
            <person name="Feau N."/>
            <person name="Field M."/>
            <person name="Frey P."/>
            <person name="Gelhaye E."/>
            <person name="Goldberg J."/>
            <person name="Grabherr M.G."/>
            <person name="Kodira C.D."/>
            <person name="Kohler A."/>
            <person name="Kuees U."/>
            <person name="Lindquist E.A."/>
            <person name="Lucas S.M."/>
            <person name="Mago R."/>
            <person name="Mauceli E."/>
            <person name="Morin E."/>
            <person name="Murat C."/>
            <person name="Pangilinan J.L."/>
            <person name="Park R."/>
            <person name="Pearson M."/>
            <person name="Quesneville H."/>
            <person name="Rouhier N."/>
            <person name="Sakthikumar S."/>
            <person name="Salamov A.A."/>
            <person name="Schmutz J."/>
            <person name="Selles B."/>
            <person name="Shapiro H."/>
            <person name="Tanguay P."/>
            <person name="Tuskan G.A."/>
            <person name="Henrissat B."/>
            <person name="Van de Peer Y."/>
            <person name="Rouze P."/>
            <person name="Ellis J.G."/>
            <person name="Dodds P.N."/>
            <person name="Schein J.E."/>
            <person name="Zhong S."/>
            <person name="Hamelin R.C."/>
            <person name="Grigoriev I.V."/>
            <person name="Szabo L.J."/>
            <person name="Martin F."/>
        </authorList>
    </citation>
    <scope>NUCLEOTIDE SEQUENCE [LARGE SCALE GENOMIC DNA]</scope>
    <source>
        <strain evidence="9">98AG31 / pathotype 3-4-7</strain>
    </source>
</reference>
<evidence type="ECO:0000256" key="1">
    <source>
        <dbReference type="ARBA" id="ARBA00001974"/>
    </source>
</evidence>
<dbReference type="eggNOG" id="ENOG502QVGN">
    <property type="taxonomic scope" value="Eukaryota"/>
</dbReference>
<dbReference type="PROSITE" id="PS00862">
    <property type="entry name" value="OX2_COVAL_FAD"/>
    <property type="match status" value="1"/>
</dbReference>
<evidence type="ECO:0000256" key="2">
    <source>
        <dbReference type="ARBA" id="ARBA00005466"/>
    </source>
</evidence>
<dbReference type="InterPro" id="IPR006094">
    <property type="entry name" value="Oxid_FAD_bind_N"/>
</dbReference>
<dbReference type="InterPro" id="IPR016169">
    <property type="entry name" value="FAD-bd_PCMH_sub2"/>
</dbReference>
<dbReference type="Pfam" id="PF08031">
    <property type="entry name" value="BBE"/>
    <property type="match status" value="1"/>
</dbReference>
<dbReference type="InterPro" id="IPR050416">
    <property type="entry name" value="FAD-linked_Oxidoreductase"/>
</dbReference>
<evidence type="ECO:0000256" key="4">
    <source>
        <dbReference type="ARBA" id="ARBA00022827"/>
    </source>
</evidence>
<comment type="cofactor">
    <cofactor evidence="1">
        <name>FAD</name>
        <dbReference type="ChEBI" id="CHEBI:57692"/>
    </cofactor>
</comment>
<dbReference type="Gene3D" id="3.40.462.20">
    <property type="match status" value="1"/>
</dbReference>
<dbReference type="KEGG" id="mlr:MELLADRAFT_102646"/>
<keyword evidence="5" id="KW-0560">Oxidoreductase</keyword>
<dbReference type="AlphaFoldDB" id="F4R8X9"/>
<dbReference type="VEuPathDB" id="FungiDB:MELLADRAFT_102646"/>
<dbReference type="PROSITE" id="PS51387">
    <property type="entry name" value="FAD_PCMH"/>
    <property type="match status" value="1"/>
</dbReference>
<dbReference type="OrthoDB" id="2503237at2759"/>
<dbReference type="RefSeq" id="XP_007405853.1">
    <property type="nucleotide sequence ID" value="XM_007405791.1"/>
</dbReference>
<dbReference type="EMBL" id="GL883093">
    <property type="protein sequence ID" value="EGG11251.1"/>
    <property type="molecule type" value="Genomic_DNA"/>
</dbReference>
<dbReference type="GO" id="GO:0016491">
    <property type="term" value="F:oxidoreductase activity"/>
    <property type="evidence" value="ECO:0007669"/>
    <property type="project" value="UniProtKB-KW"/>
</dbReference>
<dbReference type="HOGENOM" id="CLU_018354_10_1_1"/>
<gene>
    <name evidence="8" type="ORF">MELLADRAFT_102646</name>
</gene>
<organism evidence="9">
    <name type="scientific">Melampsora larici-populina (strain 98AG31 / pathotype 3-4-7)</name>
    <name type="common">Poplar leaf rust fungus</name>
    <dbReference type="NCBI Taxonomy" id="747676"/>
    <lineage>
        <taxon>Eukaryota</taxon>
        <taxon>Fungi</taxon>
        <taxon>Dikarya</taxon>
        <taxon>Basidiomycota</taxon>
        <taxon>Pucciniomycotina</taxon>
        <taxon>Pucciniomycetes</taxon>
        <taxon>Pucciniales</taxon>
        <taxon>Melampsoraceae</taxon>
        <taxon>Melampsora</taxon>
    </lineage>
</organism>
<sequence length="518" mass="58122">MISNLKFYSAFIVFGALWPSLVQSDAESLRSKFSELKIEAVFPDDPKFEVLAKAYNKRFTYTPAAIILPRNKEDVSNAVQISVAEKLPICARSGGHSYTAYAFCGRDGALVIDLVRLKTMELEASSGIANIGTGNRVGEMAVELYDKGKRALPHATCPGVGIGGTASFGGFGYSSRMWGLTLDNIIGHEVVLSNGTILETSEKQNPDLFWALRGAGSSFGIITSIKFQTHKAPNQVTNFRYEWNLNQEDFSNALINFQRFSNNEKIPNQIGFYANIGKGKKDNDLSFVIEGAWYDEVSKLSEVMKPFFDVMPYPPDKTEKTGDWIASLTDLAQRTGSKSLLMSEKEIQEDGKKFYVKSLTTPKSMPMTTTSIQAFSKYLVTQGPQIKTGWFVQFELYGGRNSAVTSIPMNQTSFAQRDILWTIQFYTYATNPEQPFTEEAFESLDQMVKTIVENNPPDGEYGGYSNYIDSRLPDDQWKKFYYKTNYLKLSEIKNLYDPANIFSNPQTIKGDDFRLQGQ</sequence>
<keyword evidence="9" id="KW-1185">Reference proteome</keyword>
<name>F4R8X9_MELLP</name>
<evidence type="ECO:0000313" key="8">
    <source>
        <dbReference type="EMBL" id="EGG11251.1"/>
    </source>
</evidence>
<dbReference type="SUPFAM" id="SSF56176">
    <property type="entry name" value="FAD-binding/transporter-associated domain-like"/>
    <property type="match status" value="1"/>
</dbReference>
<evidence type="ECO:0000256" key="3">
    <source>
        <dbReference type="ARBA" id="ARBA00022630"/>
    </source>
</evidence>
<comment type="similarity">
    <text evidence="2">Belongs to the oxygen-dependent FAD-linked oxidoreductase family.</text>
</comment>
<proteinExistence type="inferred from homology"/>
<evidence type="ECO:0000313" key="9">
    <source>
        <dbReference type="Proteomes" id="UP000001072"/>
    </source>
</evidence>
<dbReference type="PANTHER" id="PTHR42973:SF39">
    <property type="entry name" value="FAD-BINDING PCMH-TYPE DOMAIN-CONTAINING PROTEIN"/>
    <property type="match status" value="1"/>
</dbReference>